<dbReference type="GeneID" id="98145524"/>
<sequence length="112" mass="12808">MLSRDMCSSKPCRAIGVLELQIIVDSQDSSPHGTLEVRVFRTADADSSGSHILPQEEFVGMIETFFWGFPETRCLFQIVFVKGFERFERRSMGRKVIRFVDRFTCTAASAEY</sequence>
<reference evidence="1 2" key="1">
    <citation type="submission" date="2024-07" db="EMBL/GenBank/DDBJ databases">
        <title>Section-level genome sequencing and comparative genomics of Aspergillus sections Usti and Cavernicolus.</title>
        <authorList>
            <consortium name="Lawrence Berkeley National Laboratory"/>
            <person name="Nybo J.L."/>
            <person name="Vesth T.C."/>
            <person name="Theobald S."/>
            <person name="Frisvad J.C."/>
            <person name="Larsen T.O."/>
            <person name="Kjaerboelling I."/>
            <person name="Rothschild-Mancinelli K."/>
            <person name="Lyhne E.K."/>
            <person name="Kogle M.E."/>
            <person name="Barry K."/>
            <person name="Clum A."/>
            <person name="Na H."/>
            <person name="Ledsgaard L."/>
            <person name="Lin J."/>
            <person name="Lipzen A."/>
            <person name="Kuo A."/>
            <person name="Riley R."/>
            <person name="Mondo S."/>
            <person name="Labutti K."/>
            <person name="Haridas S."/>
            <person name="Pangalinan J."/>
            <person name="Salamov A.A."/>
            <person name="Simmons B.A."/>
            <person name="Magnuson J.K."/>
            <person name="Chen J."/>
            <person name="Drula E."/>
            <person name="Henrissat B."/>
            <person name="Wiebenga A."/>
            <person name="Lubbers R.J."/>
            <person name="Gomes A.C."/>
            <person name="Macurrencykelacurrency M.R."/>
            <person name="Stajich J."/>
            <person name="Grigoriev I.V."/>
            <person name="Mortensen U.H."/>
            <person name="De Vries R.P."/>
            <person name="Baker S.E."/>
            <person name="Andersen M.R."/>
        </authorList>
    </citation>
    <scope>NUCLEOTIDE SEQUENCE [LARGE SCALE GENOMIC DNA]</scope>
    <source>
        <strain evidence="1 2">CBS 449.75</strain>
    </source>
</reference>
<evidence type="ECO:0000313" key="1">
    <source>
        <dbReference type="EMBL" id="KAL2862230.1"/>
    </source>
</evidence>
<protein>
    <submittedName>
        <fullName evidence="1">Uncharacterized protein</fullName>
    </submittedName>
</protein>
<gene>
    <name evidence="1" type="ORF">BJX67DRAFT_366846</name>
</gene>
<comment type="caution">
    <text evidence="1">The sequence shown here is derived from an EMBL/GenBank/DDBJ whole genome shotgun (WGS) entry which is preliminary data.</text>
</comment>
<dbReference type="EMBL" id="JBFXLQ010000071">
    <property type="protein sequence ID" value="KAL2862230.1"/>
    <property type="molecule type" value="Genomic_DNA"/>
</dbReference>
<proteinExistence type="predicted"/>
<organism evidence="1 2">
    <name type="scientific">Aspergillus lucknowensis</name>
    <dbReference type="NCBI Taxonomy" id="176173"/>
    <lineage>
        <taxon>Eukaryota</taxon>
        <taxon>Fungi</taxon>
        <taxon>Dikarya</taxon>
        <taxon>Ascomycota</taxon>
        <taxon>Pezizomycotina</taxon>
        <taxon>Eurotiomycetes</taxon>
        <taxon>Eurotiomycetidae</taxon>
        <taxon>Eurotiales</taxon>
        <taxon>Aspergillaceae</taxon>
        <taxon>Aspergillus</taxon>
        <taxon>Aspergillus subgen. Nidulantes</taxon>
    </lineage>
</organism>
<accession>A0ABR4LCP2</accession>
<dbReference type="RefSeq" id="XP_070881209.1">
    <property type="nucleotide sequence ID" value="XM_071030452.1"/>
</dbReference>
<evidence type="ECO:0000313" key="2">
    <source>
        <dbReference type="Proteomes" id="UP001610432"/>
    </source>
</evidence>
<dbReference type="Proteomes" id="UP001610432">
    <property type="component" value="Unassembled WGS sequence"/>
</dbReference>
<name>A0ABR4LCP2_9EURO</name>
<keyword evidence="2" id="KW-1185">Reference proteome</keyword>